<proteinExistence type="predicted"/>
<name>F7ZIU8_ROSLO</name>
<organism evidence="2 3">
    <name type="scientific">Roseobacter litoralis (strain ATCC 49566 / DSM 6996 / JCM 21268 / NBRC 15278 / OCh 149)</name>
    <dbReference type="NCBI Taxonomy" id="391595"/>
    <lineage>
        <taxon>Bacteria</taxon>
        <taxon>Pseudomonadati</taxon>
        <taxon>Pseudomonadota</taxon>
        <taxon>Alphaproteobacteria</taxon>
        <taxon>Rhodobacterales</taxon>
        <taxon>Roseobacteraceae</taxon>
        <taxon>Roseobacter</taxon>
    </lineage>
</organism>
<dbReference type="eggNOG" id="COG3011">
    <property type="taxonomic scope" value="Bacteria"/>
</dbReference>
<evidence type="ECO:0000256" key="1">
    <source>
        <dbReference type="SAM" id="Phobius"/>
    </source>
</evidence>
<feature type="transmembrane region" description="Helical" evidence="1">
    <location>
        <begin position="100"/>
        <end position="120"/>
    </location>
</feature>
<dbReference type="RefSeq" id="WP_013962918.1">
    <property type="nucleotide sequence ID" value="NC_015730.1"/>
</dbReference>
<dbReference type="EMBL" id="CP002623">
    <property type="protein sequence ID" value="AEI95008.1"/>
    <property type="molecule type" value="Genomic_DNA"/>
</dbReference>
<accession>F7ZIU8</accession>
<keyword evidence="3" id="KW-1185">Reference proteome</keyword>
<reference evidence="2 3" key="1">
    <citation type="journal article" date="2011" name="BMC Genomics">
        <title>Comparative genome analysis and genome-guided physiological analysis of Roseobacter litoralis.</title>
        <authorList>
            <person name="Kalhoefer D."/>
            <person name="Thole S."/>
            <person name="Voget S."/>
            <person name="Lehmann R."/>
            <person name="Liesegang H."/>
            <person name="Wollher A."/>
            <person name="Daniel R."/>
            <person name="Simon M."/>
            <person name="Brinkhoff T."/>
        </authorList>
    </citation>
    <scope>NUCLEOTIDE SEQUENCE [LARGE SCALE GENOMIC DNA]</scope>
    <source>
        <strain evidence="3">ATCC 49566 / DSM 6996 / JCM 21268 / NBRC 15278 / OCh 149</strain>
    </source>
</reference>
<keyword evidence="1" id="KW-0472">Membrane</keyword>
<dbReference type="AlphaFoldDB" id="F7ZIU8"/>
<dbReference type="Pfam" id="PF04134">
    <property type="entry name" value="DCC1-like"/>
    <property type="match status" value="1"/>
</dbReference>
<dbReference type="HOGENOM" id="CLU_086500_3_0_5"/>
<evidence type="ECO:0000313" key="2">
    <source>
        <dbReference type="EMBL" id="AEI95008.1"/>
    </source>
</evidence>
<dbReference type="OrthoDB" id="9801773at2"/>
<keyword evidence="1" id="KW-0812">Transmembrane</keyword>
<dbReference type="KEGG" id="rli:RLO149_c030520"/>
<feature type="transmembrane region" description="Helical" evidence="1">
    <location>
        <begin position="71"/>
        <end position="88"/>
    </location>
</feature>
<sequence>MTENNDTKTAVLYNASCPVCSYEINHYAQYSQNKALPIAFDDLNDSDKLAAWDIDPDTAARKLHVMKDGEVFAGIPAFIVLWQDMPRYRWLARLVGLPGVHWLACVVYDYVLAPLIYRWYMRRLRRGTA</sequence>
<dbReference type="Proteomes" id="UP000001353">
    <property type="component" value="Chromosome"/>
</dbReference>
<evidence type="ECO:0008006" key="4">
    <source>
        <dbReference type="Google" id="ProtNLM"/>
    </source>
</evidence>
<dbReference type="InterPro" id="IPR007263">
    <property type="entry name" value="DCC1-like"/>
</dbReference>
<protein>
    <recommendedName>
        <fullName evidence="4">Thiol-disulfide oxidoreductase</fullName>
    </recommendedName>
</protein>
<dbReference type="GO" id="GO:0015035">
    <property type="term" value="F:protein-disulfide reductase activity"/>
    <property type="evidence" value="ECO:0007669"/>
    <property type="project" value="InterPro"/>
</dbReference>
<keyword evidence="1" id="KW-1133">Transmembrane helix</keyword>
<gene>
    <name evidence="2" type="ordered locus">RLO149_c030520</name>
</gene>
<dbReference type="STRING" id="391595.RLO149_c030520"/>
<evidence type="ECO:0000313" key="3">
    <source>
        <dbReference type="Proteomes" id="UP000001353"/>
    </source>
</evidence>